<keyword evidence="4" id="KW-1185">Reference proteome</keyword>
<protein>
    <recommendedName>
        <fullName evidence="2">DUF5641 domain-containing protein</fullName>
    </recommendedName>
</protein>
<dbReference type="Proteomes" id="UP000069940">
    <property type="component" value="Unassembled WGS sequence"/>
</dbReference>
<dbReference type="RefSeq" id="XP_062713565.1">
    <property type="nucleotide sequence ID" value="XM_062857581.1"/>
</dbReference>
<dbReference type="PANTHER" id="PTHR47331">
    <property type="entry name" value="PHD-TYPE DOMAIN-CONTAINING PROTEIN"/>
    <property type="match status" value="1"/>
</dbReference>
<dbReference type="InterPro" id="IPR043128">
    <property type="entry name" value="Rev_trsase/Diguanyl_cyclase"/>
</dbReference>
<evidence type="ECO:0000313" key="3">
    <source>
        <dbReference type="EnsemblMetazoa" id="AALFPA23_007363.P9762"/>
    </source>
</evidence>
<evidence type="ECO:0000259" key="2">
    <source>
        <dbReference type="Pfam" id="PF18701"/>
    </source>
</evidence>
<proteinExistence type="predicted"/>
<dbReference type="GeneID" id="134290436"/>
<name>A0ABM1YAK5_AEDAL</name>
<dbReference type="SUPFAM" id="SSF56672">
    <property type="entry name" value="DNA/RNA polymerases"/>
    <property type="match status" value="1"/>
</dbReference>
<feature type="compositionally biased region" description="Low complexity" evidence="1">
    <location>
        <begin position="15"/>
        <end position="24"/>
    </location>
</feature>
<organism evidence="3 4">
    <name type="scientific">Aedes albopictus</name>
    <name type="common">Asian tiger mosquito</name>
    <name type="synonym">Stegomyia albopicta</name>
    <dbReference type="NCBI Taxonomy" id="7160"/>
    <lineage>
        <taxon>Eukaryota</taxon>
        <taxon>Metazoa</taxon>
        <taxon>Ecdysozoa</taxon>
        <taxon>Arthropoda</taxon>
        <taxon>Hexapoda</taxon>
        <taxon>Insecta</taxon>
        <taxon>Pterygota</taxon>
        <taxon>Neoptera</taxon>
        <taxon>Endopterygota</taxon>
        <taxon>Diptera</taxon>
        <taxon>Nematocera</taxon>
        <taxon>Culicoidea</taxon>
        <taxon>Culicidae</taxon>
        <taxon>Culicinae</taxon>
        <taxon>Aedini</taxon>
        <taxon>Aedes</taxon>
        <taxon>Stegomyia</taxon>
    </lineage>
</organism>
<evidence type="ECO:0000313" key="4">
    <source>
        <dbReference type="Proteomes" id="UP000069940"/>
    </source>
</evidence>
<dbReference type="InterPro" id="IPR008042">
    <property type="entry name" value="Retrotrans_Pao"/>
</dbReference>
<dbReference type="InterPro" id="IPR036397">
    <property type="entry name" value="RNaseH_sf"/>
</dbReference>
<dbReference type="PANTHER" id="PTHR47331:SF5">
    <property type="entry name" value="RIBONUCLEASE H"/>
    <property type="match status" value="1"/>
</dbReference>
<dbReference type="InterPro" id="IPR043502">
    <property type="entry name" value="DNA/RNA_pol_sf"/>
</dbReference>
<dbReference type="Pfam" id="PF18701">
    <property type="entry name" value="DUF5641"/>
    <property type="match status" value="1"/>
</dbReference>
<feature type="region of interest" description="Disordered" evidence="1">
    <location>
        <begin position="1"/>
        <end position="25"/>
    </location>
</feature>
<dbReference type="Gene3D" id="3.30.70.270">
    <property type="match status" value="1"/>
</dbReference>
<dbReference type="CDD" id="cd01644">
    <property type="entry name" value="RT_pepA17"/>
    <property type="match status" value="1"/>
</dbReference>
<dbReference type="Pfam" id="PF05380">
    <property type="entry name" value="Peptidase_A17"/>
    <property type="match status" value="1"/>
</dbReference>
<dbReference type="InterPro" id="IPR040676">
    <property type="entry name" value="DUF5641"/>
</dbReference>
<feature type="domain" description="DUF5641" evidence="2">
    <location>
        <begin position="1063"/>
        <end position="1154"/>
    </location>
</feature>
<accession>A0ABM1YAK5</accession>
<reference evidence="4" key="1">
    <citation type="journal article" date="2015" name="Proc. Natl. Acad. Sci. U.S.A.">
        <title>Genome sequence of the Asian Tiger mosquito, Aedes albopictus, reveals insights into its biology, genetics, and evolution.</title>
        <authorList>
            <person name="Chen X.G."/>
            <person name="Jiang X."/>
            <person name="Gu J."/>
            <person name="Xu M."/>
            <person name="Wu Y."/>
            <person name="Deng Y."/>
            <person name="Zhang C."/>
            <person name="Bonizzoni M."/>
            <person name="Dermauw W."/>
            <person name="Vontas J."/>
            <person name="Armbruster P."/>
            <person name="Huang X."/>
            <person name="Yang Y."/>
            <person name="Zhang H."/>
            <person name="He W."/>
            <person name="Peng H."/>
            <person name="Liu Y."/>
            <person name="Wu K."/>
            <person name="Chen J."/>
            <person name="Lirakis M."/>
            <person name="Topalis P."/>
            <person name="Van Leeuwen T."/>
            <person name="Hall A.B."/>
            <person name="Jiang X."/>
            <person name="Thorpe C."/>
            <person name="Mueller R.L."/>
            <person name="Sun C."/>
            <person name="Waterhouse R.M."/>
            <person name="Yan G."/>
            <person name="Tu Z.J."/>
            <person name="Fang X."/>
            <person name="James A.A."/>
        </authorList>
    </citation>
    <scope>NUCLEOTIDE SEQUENCE [LARGE SCALE GENOMIC DNA]</scope>
    <source>
        <strain evidence="4">Foshan</strain>
    </source>
</reference>
<reference evidence="3" key="2">
    <citation type="submission" date="2025-05" db="UniProtKB">
        <authorList>
            <consortium name="EnsemblMetazoa"/>
        </authorList>
    </citation>
    <scope>IDENTIFICATION</scope>
    <source>
        <strain evidence="3">Foshan</strain>
    </source>
</reference>
<dbReference type="Gene3D" id="3.10.10.10">
    <property type="entry name" value="HIV Type 1 Reverse Transcriptase, subunit A, domain 1"/>
    <property type="match status" value="1"/>
</dbReference>
<sequence>MRHHPLLHTGKRESSSAASSIRSVSHQHHHSSTSFALLRYLPVTLHGNGKSVELYAFLDDGSSSTMLEAEVANLLGVKGPNEPLSLGWTGDVTRIENDSQRIEITISGTNEDRRFPLKAKTVGPLKLPSQTIDYEELCETYPHFKKLPLTSYFDASPRLIIGVDNARLIRSLKSREGSTGELIASKTRLGWCVYGTHTAGMRFVEYVNVHVELAENEPVMHDLFRQFLAIEKATISQAPQSEEDKRALKILEETTRRVDGRFEAGLLWRYEEPCLPNSFPMAVRRMVALERKLAKDSFLDGKVREQIAEYVEKGYAHRITAEELESTEPGRVWYLPLGVVRNPRKPGKVRLIWDAAARVEGVSLNDRMLKGPDLLAALPTILTRFRQKQIAFCGDIREMFHQFLIRPRDRQAQRFIFREHPDEDPQTFVMDVATFGAACSPCIAQYLKNKNAKEYAEQFPEAAKAVIENHYVDDYLDSVDTVEEAVKLIEEVKYLHSMAGMEIRNFSSNSAEVFEQIGQPNNVQHKVLSPESSTQRVLGIIWRSTEDVLSFDINLKEEIRGIVERQEAPTKRQVLCTIMSLFDPLGLVAHFTIQGKIIMQRIWRTGATWDEAISGEILEDWRKWSSMLEKLSEVRVPRCFFAIGSTTPKDAQIHVFVDASENAYACVAYIRSSCSGIPRCTIMAAKTKVAPLKPISIPRLELQAALIGTRLLDSICKSLTIPIAARYLWTDSTTVLAWLRSETRRYHQFVGLRIGEILGTTTVDEWRKVPSKINVADQATKWRDGPKFDPEDWWYAGPSFLKESEEVWRMQKDEQFATTEDLRNAFLHHRVVQVPLIDVSRFSKWSRLHRTAGYVVRAVELFLGLNTKGPLTQEELQKAECLIWRQAQMQGYPDEYSVLTYNKEYPDKEPGQINKTSPLYKMTPVLDEDGVMRMDSRISAAPREQLQTINENCSLSFTNSCTKWLFNPPLAPHMGGSWERMVRSVKTAMEAIADHPRHPSDEVLETIAIEAESIVNSRPLTYIPLDNAEQEALTPNHFLLYGTQGINQPSRDMGAEYTTLRDSWKLAQYLVDIFWQRWVREYLPTLARRTKWFRPVKPMKPGDLVVVVDEGKRNGWLRGRIVEVMPGKDGQVRKAIVETNKGLVSRPVVKLAVLDVRQTNGEPEKDEFANRNYTGRGMLANPSTISPAEE</sequence>
<dbReference type="EnsemblMetazoa" id="AALFPA23_007363.R9762">
    <property type="protein sequence ID" value="AALFPA23_007363.P9762"/>
    <property type="gene ID" value="AALFPA23_007363"/>
</dbReference>
<dbReference type="Gene3D" id="3.30.420.10">
    <property type="entry name" value="Ribonuclease H-like superfamily/Ribonuclease H"/>
    <property type="match status" value="1"/>
</dbReference>
<evidence type="ECO:0000256" key="1">
    <source>
        <dbReference type="SAM" id="MobiDB-lite"/>
    </source>
</evidence>